<dbReference type="AlphaFoldDB" id="A0A7J8SIW4"/>
<proteinExistence type="predicted"/>
<feature type="domain" description="DUF4283" evidence="1">
    <location>
        <begin position="28"/>
        <end position="75"/>
    </location>
</feature>
<sequence>MAGLSIEDGEEEAWFLPIDVESQKLIYELCLVGCFLTASVVPFPAMRNTMAKLWLPLGGVQISDLGEKHYLFKFFMSWTLSGWHEGCMRGSQCYDTPLLVSRPDDKPLVSTTSSFGLGVATLRALNRNFET</sequence>
<comment type="caution">
    <text evidence="2">The sequence shown here is derived from an EMBL/GenBank/DDBJ whole genome shotgun (WGS) entry which is preliminary data.</text>
</comment>
<dbReference type="InterPro" id="IPR025558">
    <property type="entry name" value="DUF4283"/>
</dbReference>
<evidence type="ECO:0000313" key="3">
    <source>
        <dbReference type="Proteomes" id="UP000593561"/>
    </source>
</evidence>
<keyword evidence="3" id="KW-1185">Reference proteome</keyword>
<protein>
    <recommendedName>
        <fullName evidence="1">DUF4283 domain-containing protein</fullName>
    </recommendedName>
</protein>
<evidence type="ECO:0000259" key="1">
    <source>
        <dbReference type="Pfam" id="PF14111"/>
    </source>
</evidence>
<organism evidence="2 3">
    <name type="scientific">Gossypium davidsonii</name>
    <name type="common">Davidson's cotton</name>
    <name type="synonym">Gossypium klotzschianum subsp. davidsonii</name>
    <dbReference type="NCBI Taxonomy" id="34287"/>
    <lineage>
        <taxon>Eukaryota</taxon>
        <taxon>Viridiplantae</taxon>
        <taxon>Streptophyta</taxon>
        <taxon>Embryophyta</taxon>
        <taxon>Tracheophyta</taxon>
        <taxon>Spermatophyta</taxon>
        <taxon>Magnoliopsida</taxon>
        <taxon>eudicotyledons</taxon>
        <taxon>Gunneridae</taxon>
        <taxon>Pentapetalae</taxon>
        <taxon>rosids</taxon>
        <taxon>malvids</taxon>
        <taxon>Malvales</taxon>
        <taxon>Malvaceae</taxon>
        <taxon>Malvoideae</taxon>
        <taxon>Gossypium</taxon>
    </lineage>
</organism>
<dbReference type="Pfam" id="PF14111">
    <property type="entry name" value="DUF4283"/>
    <property type="match status" value="1"/>
</dbReference>
<gene>
    <name evidence="2" type="ORF">Godav_003744</name>
</gene>
<name>A0A7J8SIW4_GOSDV</name>
<dbReference type="Proteomes" id="UP000593561">
    <property type="component" value="Unassembled WGS sequence"/>
</dbReference>
<dbReference type="EMBL" id="JABFAC010000010">
    <property type="protein sequence ID" value="MBA0626009.1"/>
    <property type="molecule type" value="Genomic_DNA"/>
</dbReference>
<evidence type="ECO:0000313" key="2">
    <source>
        <dbReference type="EMBL" id="MBA0626009.1"/>
    </source>
</evidence>
<reference evidence="2 3" key="1">
    <citation type="journal article" date="2019" name="Genome Biol. Evol.">
        <title>Insights into the evolution of the New World diploid cottons (Gossypium, subgenus Houzingenia) based on genome sequencing.</title>
        <authorList>
            <person name="Grover C.E."/>
            <person name="Arick M.A. 2nd"/>
            <person name="Thrash A."/>
            <person name="Conover J.L."/>
            <person name="Sanders W.S."/>
            <person name="Peterson D.G."/>
            <person name="Frelichowski J.E."/>
            <person name="Scheffler J.A."/>
            <person name="Scheffler B.E."/>
            <person name="Wendel J.F."/>
        </authorList>
    </citation>
    <scope>NUCLEOTIDE SEQUENCE [LARGE SCALE GENOMIC DNA]</scope>
    <source>
        <strain evidence="2">27</strain>
        <tissue evidence="2">Leaf</tissue>
    </source>
</reference>
<accession>A0A7J8SIW4</accession>